<sequence length="380" mass="43571">MDLPFNTATVSLLTVAYIIIFLVALSANILLVYIVFKRPSLKTTINYLFTNIAVFNLLVAVFIMPYSVRHLFVATAWFDGVLGQISCRFIYFLYGISTAGFVLTVIGISLNQFYAILFPSKIIALIRNTRLLSCMIWILSVVLMSPYLAMYGVKEISRQHQCIYVVANRVIIKIHFSSLFVFLYAFPLSLLTILYIFIVRKLWFRTLPGNIHSIHRHAVEMSKRRVICMLIVVIATFASCWLPVHVFYMYMAFENDGNVSVDSDWSLFIMFFAHANNAVNPCLIMAFNRKCRAELIKLCTTNRTPWMRCLRRTGHEESGCQTDTRLTKTRKIQAVENLAEGIARKRGRLYDLNLWTNACSSSPVSLVQFTYCEDAPETEN</sequence>
<keyword evidence="2 8" id="KW-0812">Transmembrane</keyword>
<evidence type="ECO:0000256" key="3">
    <source>
        <dbReference type="ARBA" id="ARBA00022989"/>
    </source>
</evidence>
<keyword evidence="11" id="KW-1185">Reference proteome</keyword>
<feature type="transmembrane region" description="Helical" evidence="8">
    <location>
        <begin position="226"/>
        <end position="253"/>
    </location>
</feature>
<dbReference type="PANTHER" id="PTHR45695">
    <property type="entry name" value="LEUCOKININ RECEPTOR-RELATED"/>
    <property type="match status" value="1"/>
</dbReference>
<dbReference type="InterPro" id="IPR000276">
    <property type="entry name" value="GPCR_Rhodpsn"/>
</dbReference>
<feature type="transmembrane region" description="Helical" evidence="8">
    <location>
        <begin position="48"/>
        <end position="68"/>
    </location>
</feature>
<evidence type="ECO:0000256" key="5">
    <source>
        <dbReference type="ARBA" id="ARBA00023136"/>
    </source>
</evidence>
<feature type="domain" description="G-protein coupled receptors family 1 profile" evidence="9">
    <location>
        <begin position="27"/>
        <end position="284"/>
    </location>
</feature>
<dbReference type="PANTHER" id="PTHR45695:SF9">
    <property type="entry name" value="LEUCOKININ RECEPTOR"/>
    <property type="match status" value="1"/>
</dbReference>
<dbReference type="InterPro" id="IPR017452">
    <property type="entry name" value="GPCR_Rhodpsn_7TM"/>
</dbReference>
<evidence type="ECO:0000256" key="6">
    <source>
        <dbReference type="ARBA" id="ARBA00023170"/>
    </source>
</evidence>
<evidence type="ECO:0000256" key="4">
    <source>
        <dbReference type="ARBA" id="ARBA00023040"/>
    </source>
</evidence>
<dbReference type="PROSITE" id="PS50262">
    <property type="entry name" value="G_PROTEIN_RECEP_F1_2"/>
    <property type="match status" value="1"/>
</dbReference>
<keyword evidence="4" id="KW-0297">G-protein coupled receptor</keyword>
<proteinExistence type="predicted"/>
<dbReference type="SUPFAM" id="SSF81321">
    <property type="entry name" value="Family A G protein-coupled receptor-like"/>
    <property type="match status" value="1"/>
</dbReference>
<keyword evidence="6" id="KW-0675">Receptor</keyword>
<evidence type="ECO:0000313" key="11">
    <source>
        <dbReference type="Proteomes" id="UP001159405"/>
    </source>
</evidence>
<evidence type="ECO:0000313" key="10">
    <source>
        <dbReference type="EMBL" id="CAH3141787.1"/>
    </source>
</evidence>
<feature type="transmembrane region" description="Helical" evidence="8">
    <location>
        <begin position="88"/>
        <end position="110"/>
    </location>
</feature>
<evidence type="ECO:0000256" key="1">
    <source>
        <dbReference type="ARBA" id="ARBA00004141"/>
    </source>
</evidence>
<comment type="subcellular location">
    <subcellularLocation>
        <location evidence="1">Membrane</location>
        <topology evidence="1">Multi-pass membrane protein</topology>
    </subcellularLocation>
</comment>
<accession>A0ABN8PFK3</accession>
<feature type="transmembrane region" description="Helical" evidence="8">
    <location>
        <begin position="265"/>
        <end position="287"/>
    </location>
</feature>
<dbReference type="Proteomes" id="UP001159405">
    <property type="component" value="Unassembled WGS sequence"/>
</dbReference>
<protein>
    <recommendedName>
        <fullName evidence="9">G-protein coupled receptors family 1 profile domain-containing protein</fullName>
    </recommendedName>
</protein>
<keyword evidence="7" id="KW-0807">Transducer</keyword>
<evidence type="ECO:0000259" key="9">
    <source>
        <dbReference type="PROSITE" id="PS50262"/>
    </source>
</evidence>
<gene>
    <name evidence="10" type="ORF">PLOB_00041971</name>
</gene>
<evidence type="ECO:0000256" key="7">
    <source>
        <dbReference type="ARBA" id="ARBA00023224"/>
    </source>
</evidence>
<dbReference type="PRINTS" id="PR00237">
    <property type="entry name" value="GPCRRHODOPSN"/>
</dbReference>
<dbReference type="Gene3D" id="1.20.1070.10">
    <property type="entry name" value="Rhodopsin 7-helix transmembrane proteins"/>
    <property type="match status" value="1"/>
</dbReference>
<keyword evidence="5 8" id="KW-0472">Membrane</keyword>
<evidence type="ECO:0000256" key="8">
    <source>
        <dbReference type="SAM" id="Phobius"/>
    </source>
</evidence>
<comment type="caution">
    <text evidence="10">The sequence shown here is derived from an EMBL/GenBank/DDBJ whole genome shotgun (WGS) entry which is preliminary data.</text>
</comment>
<dbReference type="Pfam" id="PF00001">
    <property type="entry name" value="7tm_1"/>
    <property type="match status" value="1"/>
</dbReference>
<reference evidence="10 11" key="1">
    <citation type="submission" date="2022-05" db="EMBL/GenBank/DDBJ databases">
        <authorList>
            <consortium name="Genoscope - CEA"/>
            <person name="William W."/>
        </authorList>
    </citation>
    <scope>NUCLEOTIDE SEQUENCE [LARGE SCALE GENOMIC DNA]</scope>
</reference>
<feature type="transmembrane region" description="Helical" evidence="8">
    <location>
        <begin position="170"/>
        <end position="198"/>
    </location>
</feature>
<feature type="transmembrane region" description="Helical" evidence="8">
    <location>
        <begin position="131"/>
        <end position="150"/>
    </location>
</feature>
<organism evidence="10 11">
    <name type="scientific">Porites lobata</name>
    <dbReference type="NCBI Taxonomy" id="104759"/>
    <lineage>
        <taxon>Eukaryota</taxon>
        <taxon>Metazoa</taxon>
        <taxon>Cnidaria</taxon>
        <taxon>Anthozoa</taxon>
        <taxon>Hexacorallia</taxon>
        <taxon>Scleractinia</taxon>
        <taxon>Fungiina</taxon>
        <taxon>Poritidae</taxon>
        <taxon>Porites</taxon>
    </lineage>
</organism>
<evidence type="ECO:0000256" key="2">
    <source>
        <dbReference type="ARBA" id="ARBA00022692"/>
    </source>
</evidence>
<name>A0ABN8PFK3_9CNID</name>
<feature type="transmembrane region" description="Helical" evidence="8">
    <location>
        <begin position="12"/>
        <end position="36"/>
    </location>
</feature>
<keyword evidence="3 8" id="KW-1133">Transmembrane helix</keyword>
<dbReference type="EMBL" id="CALNXK010000067">
    <property type="protein sequence ID" value="CAH3141787.1"/>
    <property type="molecule type" value="Genomic_DNA"/>
</dbReference>